<evidence type="ECO:0000256" key="3">
    <source>
        <dbReference type="PROSITE-ProRule" id="PRU00023"/>
    </source>
</evidence>
<organism evidence="5 6">
    <name type="scientific">Oculimacula yallundae</name>
    <dbReference type="NCBI Taxonomy" id="86028"/>
    <lineage>
        <taxon>Eukaryota</taxon>
        <taxon>Fungi</taxon>
        <taxon>Dikarya</taxon>
        <taxon>Ascomycota</taxon>
        <taxon>Pezizomycotina</taxon>
        <taxon>Leotiomycetes</taxon>
        <taxon>Helotiales</taxon>
        <taxon>Ploettnerulaceae</taxon>
        <taxon>Oculimacula</taxon>
    </lineage>
</organism>
<sequence>MDPISIATSACSLAMVAIKVSKGIYDVVQSVKNVDRRLLSLSDEIVALGQCLAAVQACLEDKQLLNLARKVPQIKVLEAARTTLNNCENVLSRLDSLVLGINKKGRTPVFLRKSTSALRLSMDAEEIAESRDTIRLFIASLQVVMSSVHTLITAQARSREELTQSEADKLATAVPKSVHMLQEKMKRAASSRNSTASVDGNFKQRAAKQVRLEKYIENAAELCSIATTYVESTNGSIIHIDDVRNPPERVPEADPNTAANTRRIEQWNSDQTAGDWMAEEKEDHTKMILGRRLDLAQTKLTARKYEAAQTLYTTCIAEMELLADYTPHELQDARINLFHAYRKQKKYTEGLDVLNTIADTNGLPPADLCLLAHLRAETYLEQNKSDVALPYALQAMQKRYEMPDASRHLYIQSSNLVADIYVALGEKEESELYRQTTSQEEVVQISSAVLRDHDGTVRPSQCTSRPEAQSVSAKAKITRLLLQEGHDLTYPSGVNKALIWAIETQHDEAFRFCLSIGADVNYDGATCWASLEYAASVGSAAYIEDLLKHGAYIDSFPNTDWTALMAAASNGHFEAAQVLIANGAALDIETAENETALHLADAGGHYSIVGLLQEAGAAQ</sequence>
<name>A0ABR4CUY4_9HELO</name>
<keyword evidence="1" id="KW-0677">Repeat</keyword>
<dbReference type="Pfam" id="PF12796">
    <property type="entry name" value="Ank_2"/>
    <property type="match status" value="1"/>
</dbReference>
<dbReference type="Proteomes" id="UP001595075">
    <property type="component" value="Unassembled WGS sequence"/>
</dbReference>
<feature type="repeat" description="ANK" evidence="3">
    <location>
        <begin position="592"/>
        <end position="619"/>
    </location>
</feature>
<feature type="domain" description="Azaphilone pigments biosynthesis cluster protein L N-terminal" evidence="4">
    <location>
        <begin position="1"/>
        <end position="149"/>
    </location>
</feature>
<evidence type="ECO:0000259" key="4">
    <source>
        <dbReference type="Pfam" id="PF17111"/>
    </source>
</evidence>
<dbReference type="EMBL" id="JAZHXI010000003">
    <property type="protein sequence ID" value="KAL2073660.1"/>
    <property type="molecule type" value="Genomic_DNA"/>
</dbReference>
<dbReference type="Gene3D" id="1.25.40.20">
    <property type="entry name" value="Ankyrin repeat-containing domain"/>
    <property type="match status" value="1"/>
</dbReference>
<accession>A0ABR4CUY4</accession>
<comment type="caution">
    <text evidence="5">The sequence shown here is derived from an EMBL/GenBank/DDBJ whole genome shotgun (WGS) entry which is preliminary data.</text>
</comment>
<dbReference type="Pfam" id="PF17111">
    <property type="entry name" value="PigL_N"/>
    <property type="match status" value="1"/>
</dbReference>
<feature type="repeat" description="ANK" evidence="3">
    <location>
        <begin position="559"/>
        <end position="591"/>
    </location>
</feature>
<evidence type="ECO:0000313" key="5">
    <source>
        <dbReference type="EMBL" id="KAL2073660.1"/>
    </source>
</evidence>
<dbReference type="PANTHER" id="PTHR24198">
    <property type="entry name" value="ANKYRIN REPEAT AND PROTEIN KINASE DOMAIN-CONTAINING PROTEIN"/>
    <property type="match status" value="1"/>
</dbReference>
<dbReference type="Gene3D" id="1.25.40.10">
    <property type="entry name" value="Tetratricopeptide repeat domain"/>
    <property type="match status" value="1"/>
</dbReference>
<gene>
    <name evidence="5" type="ORF">VTL71DRAFT_10986</name>
</gene>
<protein>
    <recommendedName>
        <fullName evidence="4">Azaphilone pigments biosynthesis cluster protein L N-terminal domain-containing protein</fullName>
    </recommendedName>
</protein>
<keyword evidence="2 3" id="KW-0040">ANK repeat</keyword>
<dbReference type="SMART" id="SM00248">
    <property type="entry name" value="ANK"/>
    <property type="match status" value="4"/>
</dbReference>
<proteinExistence type="predicted"/>
<dbReference type="PANTHER" id="PTHR24198:SF165">
    <property type="entry name" value="ANKYRIN REPEAT-CONTAINING PROTEIN-RELATED"/>
    <property type="match status" value="1"/>
</dbReference>
<evidence type="ECO:0000256" key="2">
    <source>
        <dbReference type="ARBA" id="ARBA00023043"/>
    </source>
</evidence>
<reference evidence="5 6" key="1">
    <citation type="journal article" date="2024" name="Commun. Biol.">
        <title>Comparative genomic analysis of thermophilic fungi reveals convergent evolutionary adaptations and gene losses.</title>
        <authorList>
            <person name="Steindorff A.S."/>
            <person name="Aguilar-Pontes M.V."/>
            <person name="Robinson A.J."/>
            <person name="Andreopoulos B."/>
            <person name="LaButti K."/>
            <person name="Kuo A."/>
            <person name="Mondo S."/>
            <person name="Riley R."/>
            <person name="Otillar R."/>
            <person name="Haridas S."/>
            <person name="Lipzen A."/>
            <person name="Grimwood J."/>
            <person name="Schmutz J."/>
            <person name="Clum A."/>
            <person name="Reid I.D."/>
            <person name="Moisan M.C."/>
            <person name="Butler G."/>
            <person name="Nguyen T.T.M."/>
            <person name="Dewar K."/>
            <person name="Conant G."/>
            <person name="Drula E."/>
            <person name="Henrissat B."/>
            <person name="Hansel C."/>
            <person name="Singer S."/>
            <person name="Hutchinson M.I."/>
            <person name="de Vries R.P."/>
            <person name="Natvig D.O."/>
            <person name="Powell A.J."/>
            <person name="Tsang A."/>
            <person name="Grigoriev I.V."/>
        </authorList>
    </citation>
    <scope>NUCLEOTIDE SEQUENCE [LARGE SCALE GENOMIC DNA]</scope>
    <source>
        <strain evidence="5 6">CBS 494.80</strain>
    </source>
</reference>
<dbReference type="PROSITE" id="PS50088">
    <property type="entry name" value="ANK_REPEAT"/>
    <property type="match status" value="2"/>
</dbReference>
<dbReference type="PROSITE" id="PS50297">
    <property type="entry name" value="ANK_REP_REGION"/>
    <property type="match status" value="2"/>
</dbReference>
<dbReference type="SUPFAM" id="SSF48403">
    <property type="entry name" value="Ankyrin repeat"/>
    <property type="match status" value="1"/>
</dbReference>
<evidence type="ECO:0000256" key="1">
    <source>
        <dbReference type="ARBA" id="ARBA00022737"/>
    </source>
</evidence>
<dbReference type="InterPro" id="IPR011990">
    <property type="entry name" value="TPR-like_helical_dom_sf"/>
</dbReference>
<dbReference type="InterPro" id="IPR002110">
    <property type="entry name" value="Ankyrin_rpt"/>
</dbReference>
<keyword evidence="6" id="KW-1185">Reference proteome</keyword>
<dbReference type="InterPro" id="IPR031348">
    <property type="entry name" value="PigL_N"/>
</dbReference>
<dbReference type="InterPro" id="IPR036770">
    <property type="entry name" value="Ankyrin_rpt-contain_sf"/>
</dbReference>
<evidence type="ECO:0000313" key="6">
    <source>
        <dbReference type="Proteomes" id="UP001595075"/>
    </source>
</evidence>